<keyword evidence="1" id="KW-0812">Transmembrane</keyword>
<gene>
    <name evidence="2" type="ORF">LZC94_40255</name>
</gene>
<feature type="transmembrane region" description="Helical" evidence="1">
    <location>
        <begin position="162"/>
        <end position="181"/>
    </location>
</feature>
<sequence length="236" mass="25729">MVESSSLSGLMVPDIATGTSPCLRLCCVTSAVPIVACPFCREMFEEGEAALCPVCGMELKPFEKLPPAERDDDGLPHEPEHEPLAWTYLGRGKGLLTLFALAGMVLFFLPWIEVTMPDTFILSGFDLARIRGWQWGAFVGWMVLVPTILSRRSIAQMRGARVAAAFLSAVPGVTVAIFLAFPQQKTALITVHFLYVWPFWTTLALSLASLVCALRLGGRLDDIPVARGTSVGQHVH</sequence>
<accession>A0ABZ2LUN2</accession>
<dbReference type="EMBL" id="CP089984">
    <property type="protein sequence ID" value="WXB14050.1"/>
    <property type="molecule type" value="Genomic_DNA"/>
</dbReference>
<dbReference type="RefSeq" id="WP_394823668.1">
    <property type="nucleotide sequence ID" value="NZ_CP089984.1"/>
</dbReference>
<evidence type="ECO:0000313" key="2">
    <source>
        <dbReference type="EMBL" id="WXB14050.1"/>
    </source>
</evidence>
<evidence type="ECO:0000313" key="3">
    <source>
        <dbReference type="Proteomes" id="UP001370348"/>
    </source>
</evidence>
<keyword evidence="3" id="KW-1185">Reference proteome</keyword>
<keyword evidence="1" id="KW-0472">Membrane</keyword>
<organism evidence="2 3">
    <name type="scientific">Pendulispora albinea</name>
    <dbReference type="NCBI Taxonomy" id="2741071"/>
    <lineage>
        <taxon>Bacteria</taxon>
        <taxon>Pseudomonadati</taxon>
        <taxon>Myxococcota</taxon>
        <taxon>Myxococcia</taxon>
        <taxon>Myxococcales</taxon>
        <taxon>Sorangiineae</taxon>
        <taxon>Pendulisporaceae</taxon>
        <taxon>Pendulispora</taxon>
    </lineage>
</organism>
<reference evidence="2 3" key="1">
    <citation type="submission" date="2021-12" db="EMBL/GenBank/DDBJ databases">
        <title>Discovery of the Pendulisporaceae a myxobacterial family with distinct sporulation behavior and unique specialized metabolism.</title>
        <authorList>
            <person name="Garcia R."/>
            <person name="Popoff A."/>
            <person name="Bader C.D."/>
            <person name="Loehr J."/>
            <person name="Walesch S."/>
            <person name="Walt C."/>
            <person name="Boldt J."/>
            <person name="Bunk B."/>
            <person name="Haeckl F.J.F.P.J."/>
            <person name="Gunesch A.P."/>
            <person name="Birkelbach J."/>
            <person name="Nuebel U."/>
            <person name="Pietschmann T."/>
            <person name="Bach T."/>
            <person name="Mueller R."/>
        </authorList>
    </citation>
    <scope>NUCLEOTIDE SEQUENCE [LARGE SCALE GENOMIC DNA]</scope>
    <source>
        <strain evidence="2 3">MSr11954</strain>
    </source>
</reference>
<evidence type="ECO:0000256" key="1">
    <source>
        <dbReference type="SAM" id="Phobius"/>
    </source>
</evidence>
<feature type="transmembrane region" description="Helical" evidence="1">
    <location>
        <begin position="132"/>
        <end position="150"/>
    </location>
</feature>
<feature type="transmembrane region" description="Helical" evidence="1">
    <location>
        <begin position="94"/>
        <end position="112"/>
    </location>
</feature>
<name>A0ABZ2LUN2_9BACT</name>
<feature type="transmembrane region" description="Helical" evidence="1">
    <location>
        <begin position="193"/>
        <end position="214"/>
    </location>
</feature>
<proteinExistence type="predicted"/>
<protein>
    <submittedName>
        <fullName evidence="2">Uncharacterized protein</fullName>
    </submittedName>
</protein>
<keyword evidence="1" id="KW-1133">Transmembrane helix</keyword>
<dbReference type="Proteomes" id="UP001370348">
    <property type="component" value="Chromosome"/>
</dbReference>